<evidence type="ECO:0000256" key="1">
    <source>
        <dbReference type="SAM" id="MobiDB-lite"/>
    </source>
</evidence>
<dbReference type="RefSeq" id="WP_129348929.1">
    <property type="nucleotide sequence ID" value="NZ_CP012670.1"/>
</dbReference>
<dbReference type="EMBL" id="CP012670">
    <property type="protein sequence ID" value="AUX23631.1"/>
    <property type="molecule type" value="Genomic_DNA"/>
</dbReference>
<gene>
    <name evidence="2" type="ORF">SOCEGT47_041590</name>
</gene>
<sequence>MSNSQSTNSQTQAFDLGGDRASGISPGEQASPRERGISASALEQLRLAWLRAVALAWAEPAKLDLLKRDPARFLEIHCGYELPEGLDLVVREEQAGPSSPEDAPRGPGARDMDGGARQAQLTMRVPPPPKLEDQAIAMAELARGDLGHVLVSGCIPC</sequence>
<evidence type="ECO:0000313" key="3">
    <source>
        <dbReference type="Proteomes" id="UP000295781"/>
    </source>
</evidence>
<feature type="compositionally biased region" description="Low complexity" evidence="1">
    <location>
        <begin position="1"/>
        <end position="12"/>
    </location>
</feature>
<feature type="region of interest" description="Disordered" evidence="1">
    <location>
        <begin position="1"/>
        <end position="34"/>
    </location>
</feature>
<dbReference type="OrthoDB" id="5517078at2"/>
<accession>A0A4P2Q3B6</accession>
<organism evidence="2 3">
    <name type="scientific">Sorangium cellulosum</name>
    <name type="common">Polyangium cellulosum</name>
    <dbReference type="NCBI Taxonomy" id="56"/>
    <lineage>
        <taxon>Bacteria</taxon>
        <taxon>Pseudomonadati</taxon>
        <taxon>Myxococcota</taxon>
        <taxon>Polyangia</taxon>
        <taxon>Polyangiales</taxon>
        <taxon>Polyangiaceae</taxon>
        <taxon>Sorangium</taxon>
    </lineage>
</organism>
<dbReference type="AlphaFoldDB" id="A0A4P2Q3B6"/>
<proteinExistence type="predicted"/>
<reference evidence="2 3" key="1">
    <citation type="submission" date="2015-09" db="EMBL/GenBank/DDBJ databases">
        <title>Sorangium comparison.</title>
        <authorList>
            <person name="Zaburannyi N."/>
            <person name="Bunk B."/>
            <person name="Overmann J."/>
            <person name="Mueller R."/>
        </authorList>
    </citation>
    <scope>NUCLEOTIDE SEQUENCE [LARGE SCALE GENOMIC DNA]</scope>
    <source>
        <strain evidence="2 3">So ceGT47</strain>
    </source>
</reference>
<dbReference type="Proteomes" id="UP000295781">
    <property type="component" value="Chromosome"/>
</dbReference>
<feature type="region of interest" description="Disordered" evidence="1">
    <location>
        <begin position="91"/>
        <end position="119"/>
    </location>
</feature>
<evidence type="ECO:0000313" key="2">
    <source>
        <dbReference type="EMBL" id="AUX23631.1"/>
    </source>
</evidence>
<protein>
    <submittedName>
        <fullName evidence="2">Uncharacterized protein</fullName>
    </submittedName>
</protein>
<feature type="compositionally biased region" description="Basic and acidic residues" evidence="1">
    <location>
        <begin position="102"/>
        <end position="114"/>
    </location>
</feature>
<name>A0A4P2Q3B6_SORCE</name>